<evidence type="ECO:0000256" key="4">
    <source>
        <dbReference type="ARBA" id="ARBA00004659"/>
    </source>
</evidence>
<evidence type="ECO:0000256" key="9">
    <source>
        <dbReference type="ARBA" id="ARBA00022679"/>
    </source>
</evidence>
<dbReference type="Gene3D" id="3.40.50.2020">
    <property type="match status" value="1"/>
</dbReference>
<dbReference type="GO" id="GO:0006166">
    <property type="term" value="P:purine ribonucleoside salvage"/>
    <property type="evidence" value="ECO:0007669"/>
    <property type="project" value="UniProtKB-KW"/>
</dbReference>
<proteinExistence type="inferred from homology"/>
<comment type="catalytic activity">
    <reaction evidence="1 11">
        <text>AMP + diphosphate = 5-phospho-alpha-D-ribose 1-diphosphate + adenine</text>
        <dbReference type="Rhea" id="RHEA:16609"/>
        <dbReference type="ChEBI" id="CHEBI:16708"/>
        <dbReference type="ChEBI" id="CHEBI:33019"/>
        <dbReference type="ChEBI" id="CHEBI:58017"/>
        <dbReference type="ChEBI" id="CHEBI:456215"/>
        <dbReference type="EC" id="2.4.2.7"/>
    </reaction>
</comment>
<dbReference type="GO" id="GO:0016208">
    <property type="term" value="F:AMP binding"/>
    <property type="evidence" value="ECO:0007669"/>
    <property type="project" value="TreeGrafter"/>
</dbReference>
<dbReference type="HAMAP" id="MF_00004">
    <property type="entry name" value="Aden_phosphoribosyltr"/>
    <property type="match status" value="1"/>
</dbReference>
<comment type="similarity">
    <text evidence="5 11">Belongs to the purine/pyrimidine phosphoribosyltransferase family.</text>
</comment>
<dbReference type="GO" id="GO:0006168">
    <property type="term" value="P:adenine salvage"/>
    <property type="evidence" value="ECO:0007669"/>
    <property type="project" value="InterPro"/>
</dbReference>
<evidence type="ECO:0000313" key="14">
    <source>
        <dbReference type="Proteomes" id="UP000462152"/>
    </source>
</evidence>
<keyword evidence="8 11" id="KW-0328">Glycosyltransferase</keyword>
<dbReference type="GO" id="GO:0003999">
    <property type="term" value="F:adenine phosphoribosyltransferase activity"/>
    <property type="evidence" value="ECO:0007669"/>
    <property type="project" value="UniProtKB-UniRule"/>
</dbReference>
<dbReference type="NCBIfam" id="NF002634">
    <property type="entry name" value="PRK02304.1-3"/>
    <property type="match status" value="1"/>
</dbReference>
<comment type="subunit">
    <text evidence="11">Homodimer.</text>
</comment>
<feature type="domain" description="Phosphoribosyltransferase" evidence="12">
    <location>
        <begin position="52"/>
        <end position="162"/>
    </location>
</feature>
<dbReference type="EC" id="2.4.2.7" evidence="6 11"/>
<reference evidence="13 14" key="1">
    <citation type="submission" date="2019-12" db="EMBL/GenBank/DDBJ databases">
        <authorList>
            <person name="Li J."/>
            <person name="Shi Y."/>
            <person name="Xu G."/>
            <person name="Xiao D."/>
            <person name="Ran X."/>
        </authorList>
    </citation>
    <scope>NUCLEOTIDE SEQUENCE [LARGE SCALE GENOMIC DNA]</scope>
    <source>
        <strain evidence="13 14">JCM 15915</strain>
    </source>
</reference>
<accession>A0A7K1LJA0</accession>
<dbReference type="GO" id="GO:0005737">
    <property type="term" value="C:cytoplasm"/>
    <property type="evidence" value="ECO:0007669"/>
    <property type="project" value="UniProtKB-SubCell"/>
</dbReference>
<evidence type="ECO:0000256" key="11">
    <source>
        <dbReference type="HAMAP-Rule" id="MF_00004"/>
    </source>
</evidence>
<dbReference type="AlphaFoldDB" id="A0A7K1LJA0"/>
<evidence type="ECO:0000256" key="3">
    <source>
        <dbReference type="ARBA" id="ARBA00004496"/>
    </source>
</evidence>
<gene>
    <name evidence="11" type="primary">apt</name>
    <name evidence="13" type="ORF">GMA10_07850</name>
</gene>
<evidence type="ECO:0000256" key="7">
    <source>
        <dbReference type="ARBA" id="ARBA00022490"/>
    </source>
</evidence>
<sequence>MNESTTPTADERVATTIDKVCAVIPDYPEPGIIFRDLTPLFADGAALREVVDALLRRFEGQFDVVAGVEARGFLLASAAAYAAGVGVLPVRKEGKLPRETYAESYQLEYGTATLEIHRDDIPAGARVLVLDDILATGGTLGAAVKLVERAGLHVAGIGVVMELEGLAGRSNLTGHEVSALYTV</sequence>
<dbReference type="NCBIfam" id="NF002636">
    <property type="entry name" value="PRK02304.1-5"/>
    <property type="match status" value="1"/>
</dbReference>
<dbReference type="SUPFAM" id="SSF53271">
    <property type="entry name" value="PRTase-like"/>
    <property type="match status" value="1"/>
</dbReference>
<comment type="caution">
    <text evidence="13">The sequence shown here is derived from an EMBL/GenBank/DDBJ whole genome shotgun (WGS) entry which is preliminary data.</text>
</comment>
<evidence type="ECO:0000256" key="2">
    <source>
        <dbReference type="ARBA" id="ARBA00003968"/>
    </source>
</evidence>
<evidence type="ECO:0000313" key="13">
    <source>
        <dbReference type="EMBL" id="MUN55123.1"/>
    </source>
</evidence>
<evidence type="ECO:0000256" key="5">
    <source>
        <dbReference type="ARBA" id="ARBA00008391"/>
    </source>
</evidence>
<dbReference type="UniPathway" id="UPA00588">
    <property type="reaction ID" value="UER00646"/>
</dbReference>
<dbReference type="EMBL" id="WOGT01000003">
    <property type="protein sequence ID" value="MUN55123.1"/>
    <property type="molecule type" value="Genomic_DNA"/>
</dbReference>
<name>A0A7K1LJA0_9MICC</name>
<dbReference type="GO" id="GO:0044209">
    <property type="term" value="P:AMP salvage"/>
    <property type="evidence" value="ECO:0007669"/>
    <property type="project" value="UniProtKB-UniRule"/>
</dbReference>
<dbReference type="GO" id="GO:0002055">
    <property type="term" value="F:adenine binding"/>
    <property type="evidence" value="ECO:0007669"/>
    <property type="project" value="TreeGrafter"/>
</dbReference>
<dbReference type="PANTHER" id="PTHR32315:SF3">
    <property type="entry name" value="ADENINE PHOSPHORIBOSYLTRANSFERASE"/>
    <property type="match status" value="1"/>
</dbReference>
<keyword evidence="14" id="KW-1185">Reference proteome</keyword>
<evidence type="ECO:0000259" key="12">
    <source>
        <dbReference type="Pfam" id="PF00156"/>
    </source>
</evidence>
<dbReference type="PANTHER" id="PTHR32315">
    <property type="entry name" value="ADENINE PHOSPHORIBOSYLTRANSFERASE"/>
    <property type="match status" value="1"/>
</dbReference>
<evidence type="ECO:0000256" key="6">
    <source>
        <dbReference type="ARBA" id="ARBA00011893"/>
    </source>
</evidence>
<evidence type="ECO:0000256" key="10">
    <source>
        <dbReference type="ARBA" id="ARBA00022726"/>
    </source>
</evidence>
<dbReference type="OrthoDB" id="9803963at2"/>
<dbReference type="RefSeq" id="WP_129315472.1">
    <property type="nucleotide sequence ID" value="NZ_NOIQ01000007.1"/>
</dbReference>
<dbReference type="InterPro" id="IPR029057">
    <property type="entry name" value="PRTase-like"/>
</dbReference>
<comment type="pathway">
    <text evidence="4 11">Purine metabolism; AMP biosynthesis via salvage pathway; AMP from adenine: step 1/1.</text>
</comment>
<protein>
    <recommendedName>
        <fullName evidence="6 11">Adenine phosphoribosyltransferase</fullName>
        <shortName evidence="11">APRT</shortName>
        <ecNumber evidence="6 11">2.4.2.7</ecNumber>
    </recommendedName>
</protein>
<comment type="subcellular location">
    <subcellularLocation>
        <location evidence="3 11">Cytoplasm</location>
    </subcellularLocation>
</comment>
<dbReference type="Proteomes" id="UP000462152">
    <property type="component" value="Unassembled WGS sequence"/>
</dbReference>
<dbReference type="CDD" id="cd06223">
    <property type="entry name" value="PRTases_typeI"/>
    <property type="match status" value="1"/>
</dbReference>
<evidence type="ECO:0000256" key="8">
    <source>
        <dbReference type="ARBA" id="ARBA00022676"/>
    </source>
</evidence>
<dbReference type="InterPro" id="IPR000836">
    <property type="entry name" value="PRTase_dom"/>
</dbReference>
<keyword evidence="9 11" id="KW-0808">Transferase</keyword>
<evidence type="ECO:0000256" key="1">
    <source>
        <dbReference type="ARBA" id="ARBA00000868"/>
    </source>
</evidence>
<dbReference type="Pfam" id="PF00156">
    <property type="entry name" value="Pribosyltran"/>
    <property type="match status" value="1"/>
</dbReference>
<dbReference type="InterPro" id="IPR005764">
    <property type="entry name" value="Ade_phspho_trans"/>
</dbReference>
<keyword evidence="10 11" id="KW-0660">Purine salvage</keyword>
<organism evidence="13 14">
    <name type="scientific">Rothia koreensis</name>
    <dbReference type="NCBI Taxonomy" id="592378"/>
    <lineage>
        <taxon>Bacteria</taxon>
        <taxon>Bacillati</taxon>
        <taxon>Actinomycetota</taxon>
        <taxon>Actinomycetes</taxon>
        <taxon>Micrococcales</taxon>
        <taxon>Micrococcaceae</taxon>
        <taxon>Rothia</taxon>
    </lineage>
</organism>
<dbReference type="FunFam" id="3.40.50.2020:FF:000021">
    <property type="entry name" value="Adenine phosphoribosyltransferase"/>
    <property type="match status" value="1"/>
</dbReference>
<keyword evidence="7 11" id="KW-0963">Cytoplasm</keyword>
<dbReference type="InterPro" id="IPR050054">
    <property type="entry name" value="UPRTase/APRTase"/>
</dbReference>
<comment type="function">
    <text evidence="2 11">Catalyzes a salvage reaction resulting in the formation of AMP, that is energically less costly than de novo synthesis.</text>
</comment>